<evidence type="ECO:0000256" key="1">
    <source>
        <dbReference type="SAM" id="MobiDB-lite"/>
    </source>
</evidence>
<dbReference type="EMBL" id="CP041242">
    <property type="protein sequence ID" value="QDH69351.1"/>
    <property type="molecule type" value="Genomic_DNA"/>
</dbReference>
<dbReference type="Proteomes" id="UP000317199">
    <property type="component" value="Chromosome"/>
</dbReference>
<evidence type="ECO:0000313" key="4">
    <source>
        <dbReference type="Proteomes" id="UP000317199"/>
    </source>
</evidence>
<keyword evidence="2" id="KW-0472">Membrane</keyword>
<dbReference type="KEGG" id="lyj:FKV23_03985"/>
<feature type="compositionally biased region" description="Basic and acidic residues" evidence="1">
    <location>
        <begin position="1"/>
        <end position="10"/>
    </location>
</feature>
<feature type="region of interest" description="Disordered" evidence="1">
    <location>
        <begin position="1"/>
        <end position="23"/>
    </location>
</feature>
<reference evidence="3 4" key="1">
    <citation type="submission" date="2019-06" db="EMBL/GenBank/DDBJ databases">
        <title>Lysobacter alkalisoli sp. nov. isolated from saline-alkali soil.</title>
        <authorList>
            <person name="Sun J.-Q."/>
            <person name="Xu L."/>
        </authorList>
    </citation>
    <scope>NUCLEOTIDE SEQUENCE [LARGE SCALE GENOMIC DNA]</scope>
    <source>
        <strain evidence="3 4">SJ-36</strain>
    </source>
</reference>
<evidence type="ECO:0000256" key="2">
    <source>
        <dbReference type="SAM" id="Phobius"/>
    </source>
</evidence>
<dbReference type="RefSeq" id="WP_141622693.1">
    <property type="nucleotide sequence ID" value="NZ_CP041242.1"/>
</dbReference>
<accession>A0A514BPP5</accession>
<gene>
    <name evidence="3" type="ORF">FKV23_03985</name>
</gene>
<keyword evidence="4" id="KW-1185">Reference proteome</keyword>
<keyword evidence="2" id="KW-1133">Transmembrane helix</keyword>
<sequence>MQHSDHDLRRQLRALPDPDPPAALRERVLTSHRHRQRAIRSVAGVSAIALLLAIVLPDLPGPQDASPPQPGLAATALPAHDAIARLRAIDRALQAAYERGASDDEVAPLWKARETLLAALPANQRPSS</sequence>
<evidence type="ECO:0000313" key="3">
    <source>
        <dbReference type="EMBL" id="QDH69351.1"/>
    </source>
</evidence>
<feature type="transmembrane region" description="Helical" evidence="2">
    <location>
        <begin position="38"/>
        <end position="56"/>
    </location>
</feature>
<dbReference type="AlphaFoldDB" id="A0A514BPP5"/>
<protein>
    <submittedName>
        <fullName evidence="3">Uncharacterized protein</fullName>
    </submittedName>
</protein>
<name>A0A514BPP5_9GAMM</name>
<proteinExistence type="predicted"/>
<keyword evidence="2" id="KW-0812">Transmembrane</keyword>
<organism evidence="3 4">
    <name type="scientific">Marilutibacter alkalisoli</name>
    <dbReference type="NCBI Taxonomy" id="2591633"/>
    <lineage>
        <taxon>Bacteria</taxon>
        <taxon>Pseudomonadati</taxon>
        <taxon>Pseudomonadota</taxon>
        <taxon>Gammaproteobacteria</taxon>
        <taxon>Lysobacterales</taxon>
        <taxon>Lysobacteraceae</taxon>
        <taxon>Marilutibacter</taxon>
    </lineage>
</organism>